<reference evidence="2 3" key="1">
    <citation type="journal article" date="2004" name="Syst. Appl. Microbiol.">
        <title>Cryptoendolithic actinomycetes from antarctic sandstone rock samples: Micromonospora endolithica sp. nov. and two isolates related to Micromonospora coerulea Jensen 1932.</title>
        <authorList>
            <person name="Hirsch P."/>
            <person name="Mevs U."/>
            <person name="Kroppenstedt R.M."/>
            <person name="Schumann P."/>
            <person name="Stackebrandt E."/>
        </authorList>
    </citation>
    <scope>NUCLEOTIDE SEQUENCE [LARGE SCALE GENOMIC DNA]</scope>
    <source>
        <strain evidence="2 3">JCM 12677</strain>
    </source>
</reference>
<dbReference type="AlphaFoldDB" id="A0A3A9YR63"/>
<proteinExistence type="predicted"/>
<gene>
    <name evidence="2" type="ORF">D7223_31205</name>
</gene>
<keyword evidence="3" id="KW-1185">Reference proteome</keyword>
<dbReference type="RefSeq" id="WP_120733077.1">
    <property type="nucleotide sequence ID" value="NZ_RBAK01000021.1"/>
</dbReference>
<feature type="region of interest" description="Disordered" evidence="1">
    <location>
        <begin position="1"/>
        <end position="26"/>
    </location>
</feature>
<evidence type="ECO:0000256" key="1">
    <source>
        <dbReference type="SAM" id="MobiDB-lite"/>
    </source>
</evidence>
<accession>A0A3A9YR63</accession>
<organism evidence="2 3">
    <name type="scientific">Micromonospora endolithica</name>
    <dbReference type="NCBI Taxonomy" id="230091"/>
    <lineage>
        <taxon>Bacteria</taxon>
        <taxon>Bacillati</taxon>
        <taxon>Actinomycetota</taxon>
        <taxon>Actinomycetes</taxon>
        <taxon>Micromonosporales</taxon>
        <taxon>Micromonosporaceae</taxon>
        <taxon>Micromonospora</taxon>
    </lineage>
</organism>
<feature type="compositionally biased region" description="Basic residues" evidence="1">
    <location>
        <begin position="1"/>
        <end position="12"/>
    </location>
</feature>
<sequence>MTRRRRGGRRTATHPYTPSALLPADHNGLKPCVCGRAKTNQAHDQDVPPEVTAAQAEHLRRIGDEL</sequence>
<name>A0A3A9YR63_9ACTN</name>
<comment type="caution">
    <text evidence="2">The sequence shown here is derived from an EMBL/GenBank/DDBJ whole genome shotgun (WGS) entry which is preliminary data.</text>
</comment>
<dbReference type="EMBL" id="RBAK01000021">
    <property type="protein sequence ID" value="RKN38473.1"/>
    <property type="molecule type" value="Genomic_DNA"/>
</dbReference>
<evidence type="ECO:0000313" key="3">
    <source>
        <dbReference type="Proteomes" id="UP000281726"/>
    </source>
</evidence>
<evidence type="ECO:0000313" key="2">
    <source>
        <dbReference type="EMBL" id="RKN38473.1"/>
    </source>
</evidence>
<dbReference type="Proteomes" id="UP000281726">
    <property type="component" value="Unassembled WGS sequence"/>
</dbReference>
<dbReference type="OrthoDB" id="3399972at2"/>
<protein>
    <submittedName>
        <fullName evidence="2">Uncharacterized protein</fullName>
    </submittedName>
</protein>